<keyword evidence="1" id="KW-0812">Transmembrane</keyword>
<dbReference type="Pfam" id="PF23622">
    <property type="entry name" value="LRR_At1g61320_AtMIF1"/>
    <property type="match status" value="1"/>
</dbReference>
<dbReference type="PANTHER" id="PTHR34145:SF28">
    <property type="entry name" value="F-BOX DOMAIN-CONTAINING PROTEIN"/>
    <property type="match status" value="1"/>
</dbReference>
<dbReference type="EMBL" id="CM009307">
    <property type="protein sequence ID" value="RQP02480.1"/>
    <property type="molecule type" value="Genomic_DNA"/>
</dbReference>
<dbReference type="InterPro" id="IPR053772">
    <property type="entry name" value="At1g61320/At1g61330-like"/>
</dbReference>
<gene>
    <name evidence="3" type="ORF">POPTR_018G007201</name>
</gene>
<dbReference type="Proteomes" id="UP000006729">
    <property type="component" value="Chromosome 18"/>
</dbReference>
<dbReference type="InterPro" id="IPR055357">
    <property type="entry name" value="LRR_At1g61320_AtMIF1"/>
</dbReference>
<dbReference type="EMBL" id="CM009307">
    <property type="protein sequence ID" value="RQP02479.1"/>
    <property type="molecule type" value="Genomic_DNA"/>
</dbReference>
<dbReference type="InParanoid" id="A0A3N7HVI3"/>
<dbReference type="Gramene" id="Potri.018G007201.1.v4.1">
    <property type="protein sequence ID" value="Potri.018G007201.1.v4.1"/>
    <property type="gene ID" value="Potri.018G007201.v4.1"/>
</dbReference>
<reference evidence="3" key="2">
    <citation type="submission" date="2017-07" db="EMBL/GenBank/DDBJ databases">
        <title>WGS assembly of Populus trichocarpa.</title>
        <authorList>
            <person name="Tuskan G."/>
            <person name="Difazio S."/>
            <person name="Jansson S."/>
            <person name="Bohlmann J."/>
            <person name="Grigoriev I."/>
            <person name="Hellsten U."/>
            <person name="Putnam N."/>
            <person name="Ralph S."/>
            <person name="Rombauts S."/>
            <person name="Salamov A."/>
            <person name="Schein J."/>
            <person name="Sterck L."/>
            <person name="Aerts A."/>
            <person name="Bhalerao R."/>
            <person name="Bhalerao R."/>
            <person name="Blaudez D."/>
            <person name="Boerjan W."/>
            <person name="Brun A."/>
            <person name="Brunner A."/>
            <person name="Busov V."/>
            <person name="Campbell M."/>
            <person name="Carlson J."/>
            <person name="Chalot M."/>
            <person name="Chapman J."/>
            <person name="Chen G."/>
            <person name="Cooper D."/>
            <person name="Coutinho P."/>
            <person name="Couturier J."/>
            <person name="Covert S."/>
            <person name="Cronk Q."/>
            <person name="Cunningham R."/>
            <person name="Davis J."/>
            <person name="Degroeve S."/>
            <person name="Dejardin A."/>
            <person name="Depamphilis C."/>
            <person name="Detter J."/>
            <person name="Dirks B."/>
            <person name="Dubchak I."/>
            <person name="Duplessis S."/>
            <person name="Ehlting J."/>
            <person name="Ellis B."/>
            <person name="Gendler K."/>
            <person name="Goodstein D."/>
            <person name="Gribskov M."/>
            <person name="Grimwood J."/>
            <person name="Groover A."/>
            <person name="Gunter L."/>
            <person name="Hamberger B."/>
            <person name="Heinze B."/>
            <person name="Helariutta Y."/>
            <person name="Henrissat B."/>
            <person name="Holligan D."/>
            <person name="Holt R."/>
            <person name="Huang W."/>
            <person name="Islam-Faridi N."/>
            <person name="Jones S."/>
            <person name="Jones-Rhoades M."/>
            <person name="Jorgensen R."/>
            <person name="Joshi C."/>
            <person name="Kangasjarvi J."/>
            <person name="Karlsson J."/>
            <person name="Kelleher C."/>
            <person name="Kirkpatrick R."/>
            <person name="Kirst M."/>
            <person name="Kohler A."/>
            <person name="Kalluri U."/>
            <person name="Larimer F."/>
            <person name="Leebens-Mack J."/>
            <person name="Leple J."/>
            <person name="Locascio P."/>
            <person name="Lou Y."/>
            <person name="Lucas S."/>
            <person name="Martin F."/>
            <person name="Montanini B."/>
            <person name="Napoli C."/>
            <person name="Nelson D."/>
            <person name="Nelson C."/>
            <person name="Nieminen K."/>
            <person name="Nilsson O."/>
            <person name="Pereda V."/>
            <person name="Peter G."/>
            <person name="Philippe R."/>
            <person name="Pilate G."/>
            <person name="Poliakov A."/>
            <person name="Razumovskaya J."/>
            <person name="Richardson P."/>
            <person name="Rinaldi C."/>
            <person name="Ritland K."/>
            <person name="Rouze P."/>
            <person name="Ryaboy D."/>
            <person name="Schmutz J."/>
            <person name="Schrader J."/>
            <person name="Segerman B."/>
            <person name="Shin H."/>
            <person name="Siddiqui A."/>
            <person name="Sterky F."/>
            <person name="Terry A."/>
            <person name="Tsai C."/>
            <person name="Uberbacher E."/>
            <person name="Unneberg P."/>
            <person name="Vahala J."/>
            <person name="Wall K."/>
            <person name="Wessler S."/>
            <person name="Yang G."/>
            <person name="Yin T."/>
            <person name="Douglas C."/>
            <person name="Marra M."/>
            <person name="Sandberg G."/>
            <person name="Van De Peer Y."/>
            <person name="Rokhsar D."/>
        </authorList>
    </citation>
    <scope>NUCLEOTIDE SEQUENCE</scope>
    <source>
        <strain evidence="3">Nisqually-1</strain>
    </source>
</reference>
<feature type="domain" description="At1g61320/AtMIF1 LRR" evidence="2">
    <location>
        <begin position="7"/>
        <end position="103"/>
    </location>
</feature>
<protein>
    <recommendedName>
        <fullName evidence="2">At1g61320/AtMIF1 LRR domain-containing protein</fullName>
    </recommendedName>
</protein>
<accession>A0A3N7HVI3</accession>
<dbReference type="PANTHER" id="PTHR34145">
    <property type="entry name" value="OS02G0105600 PROTEIN"/>
    <property type="match status" value="1"/>
</dbReference>
<organism evidence="3 4">
    <name type="scientific">Populus trichocarpa</name>
    <name type="common">Western balsam poplar</name>
    <name type="synonym">Populus balsamifera subsp. trichocarpa</name>
    <dbReference type="NCBI Taxonomy" id="3694"/>
    <lineage>
        <taxon>Eukaryota</taxon>
        <taxon>Viridiplantae</taxon>
        <taxon>Streptophyta</taxon>
        <taxon>Embryophyta</taxon>
        <taxon>Tracheophyta</taxon>
        <taxon>Spermatophyta</taxon>
        <taxon>Magnoliopsida</taxon>
        <taxon>eudicotyledons</taxon>
        <taxon>Gunneridae</taxon>
        <taxon>Pentapetalae</taxon>
        <taxon>rosids</taxon>
        <taxon>fabids</taxon>
        <taxon>Malpighiales</taxon>
        <taxon>Salicaceae</taxon>
        <taxon>Saliceae</taxon>
        <taxon>Populus</taxon>
    </lineage>
</organism>
<evidence type="ECO:0000259" key="2">
    <source>
        <dbReference type="Pfam" id="PF23622"/>
    </source>
</evidence>
<keyword evidence="4" id="KW-1185">Reference proteome</keyword>
<sequence length="172" mass="19743">MHTRKNHHLQRCCEVNSNTEFDILKMIAILRAFPSLQKLYLETCSSEDMGRGKLEHSEHVHKHLKQVEIGGFYDTSNQIGFAIYLLEHAISLERMVINPVGKYCSALRQSWDEGEREKAYRKLHEPDDPLNVSESLWDSAIKFKLFNVLGCALPFALLCLKFSVLACFLSPC</sequence>
<keyword evidence="1" id="KW-1133">Transmembrane helix</keyword>
<keyword evidence="1" id="KW-0472">Membrane</keyword>
<evidence type="ECO:0000313" key="3">
    <source>
        <dbReference type="EMBL" id="RQP02479.1"/>
    </source>
</evidence>
<reference evidence="3 4" key="1">
    <citation type="journal article" date="2006" name="Science">
        <title>The genome of black cottonwood, Populus trichocarpa (Torr. &amp; Gray).</title>
        <authorList>
            <person name="Tuskan G.A."/>
            <person name="Difazio S."/>
            <person name="Jansson S."/>
            <person name="Bohlmann J."/>
            <person name="Grigoriev I."/>
            <person name="Hellsten U."/>
            <person name="Putnam N."/>
            <person name="Ralph S."/>
            <person name="Rombauts S."/>
            <person name="Salamov A."/>
            <person name="Schein J."/>
            <person name="Sterck L."/>
            <person name="Aerts A."/>
            <person name="Bhalerao R.R."/>
            <person name="Bhalerao R.P."/>
            <person name="Blaudez D."/>
            <person name="Boerjan W."/>
            <person name="Brun A."/>
            <person name="Brunner A."/>
            <person name="Busov V."/>
            <person name="Campbell M."/>
            <person name="Carlson J."/>
            <person name="Chalot M."/>
            <person name="Chapman J."/>
            <person name="Chen G.L."/>
            <person name="Cooper D."/>
            <person name="Coutinho P.M."/>
            <person name="Couturier J."/>
            <person name="Covert S."/>
            <person name="Cronk Q."/>
            <person name="Cunningham R."/>
            <person name="Davis J."/>
            <person name="Degroeve S."/>
            <person name="Dejardin A."/>
            <person name="Depamphilis C."/>
            <person name="Detter J."/>
            <person name="Dirks B."/>
            <person name="Dubchak I."/>
            <person name="Duplessis S."/>
            <person name="Ehlting J."/>
            <person name="Ellis B."/>
            <person name="Gendler K."/>
            <person name="Goodstein D."/>
            <person name="Gribskov M."/>
            <person name="Grimwood J."/>
            <person name="Groover A."/>
            <person name="Gunter L."/>
            <person name="Hamberger B."/>
            <person name="Heinze B."/>
            <person name="Helariutta Y."/>
            <person name="Henrissat B."/>
            <person name="Holligan D."/>
            <person name="Holt R."/>
            <person name="Huang W."/>
            <person name="Islam-Faridi N."/>
            <person name="Jones S."/>
            <person name="Jones-Rhoades M."/>
            <person name="Jorgensen R."/>
            <person name="Joshi C."/>
            <person name="Kangasjarvi J."/>
            <person name="Karlsson J."/>
            <person name="Kelleher C."/>
            <person name="Kirkpatrick R."/>
            <person name="Kirst M."/>
            <person name="Kohler A."/>
            <person name="Kalluri U."/>
            <person name="Larimer F."/>
            <person name="Leebens-Mack J."/>
            <person name="Leple J.C."/>
            <person name="Locascio P."/>
            <person name="Lou Y."/>
            <person name="Lucas S."/>
            <person name="Martin F."/>
            <person name="Montanini B."/>
            <person name="Napoli C."/>
            <person name="Nelson D.R."/>
            <person name="Nelson C."/>
            <person name="Nieminen K."/>
            <person name="Nilsson O."/>
            <person name="Pereda V."/>
            <person name="Peter G."/>
            <person name="Philippe R."/>
            <person name="Pilate G."/>
            <person name="Poliakov A."/>
            <person name="Razumovskaya J."/>
            <person name="Richardson P."/>
            <person name="Rinaldi C."/>
            <person name="Ritland K."/>
            <person name="Rouze P."/>
            <person name="Ryaboy D."/>
            <person name="Schmutz J."/>
            <person name="Schrader J."/>
            <person name="Segerman B."/>
            <person name="Shin H."/>
            <person name="Siddiqui A."/>
            <person name="Sterky F."/>
            <person name="Terry A."/>
            <person name="Tsai C.J."/>
            <person name="Uberbacher E."/>
            <person name="Unneberg P."/>
            <person name="Vahala J."/>
            <person name="Wall K."/>
            <person name="Wessler S."/>
            <person name="Yang G."/>
            <person name="Yin T."/>
            <person name="Douglas C."/>
            <person name="Marra M."/>
            <person name="Sandberg G."/>
            <person name="Van de Peer Y."/>
            <person name="Rokhsar D."/>
        </authorList>
    </citation>
    <scope>NUCLEOTIDE SEQUENCE [LARGE SCALE GENOMIC DNA]</scope>
    <source>
        <strain evidence="4">cv. Nisqually</strain>
        <strain evidence="3">Nisqually-1</strain>
    </source>
</reference>
<dbReference type="Gramene" id="Potri.018G007201.2.v4.1">
    <property type="protein sequence ID" value="Potri.018G007201.2.v4.1"/>
    <property type="gene ID" value="Potri.018G007201.v4.1"/>
</dbReference>
<evidence type="ECO:0000313" key="4">
    <source>
        <dbReference type="Proteomes" id="UP000006729"/>
    </source>
</evidence>
<dbReference type="AlphaFoldDB" id="A0A3N7HVI3"/>
<feature type="transmembrane region" description="Helical" evidence="1">
    <location>
        <begin position="145"/>
        <end position="171"/>
    </location>
</feature>
<proteinExistence type="predicted"/>
<name>A0A3N7HVI3_POPTR</name>
<evidence type="ECO:0000256" key="1">
    <source>
        <dbReference type="SAM" id="Phobius"/>
    </source>
</evidence>